<proteinExistence type="predicted"/>
<dbReference type="OMA" id="QKICADE"/>
<evidence type="ECO:0000313" key="1">
    <source>
        <dbReference type="EMBL" id="ELU06342.1"/>
    </source>
</evidence>
<evidence type="ECO:0000313" key="2">
    <source>
        <dbReference type="EnsemblMetazoa" id="CapteP41268"/>
    </source>
</evidence>
<reference evidence="1 3" key="2">
    <citation type="journal article" date="2013" name="Nature">
        <title>Insights into bilaterian evolution from three spiralian genomes.</title>
        <authorList>
            <person name="Simakov O."/>
            <person name="Marletaz F."/>
            <person name="Cho S.J."/>
            <person name="Edsinger-Gonzales E."/>
            <person name="Havlak P."/>
            <person name="Hellsten U."/>
            <person name="Kuo D.H."/>
            <person name="Larsson T."/>
            <person name="Lv J."/>
            <person name="Arendt D."/>
            <person name="Savage R."/>
            <person name="Osoegawa K."/>
            <person name="de Jong P."/>
            <person name="Grimwood J."/>
            <person name="Chapman J.A."/>
            <person name="Shapiro H."/>
            <person name="Aerts A."/>
            <person name="Otillar R.P."/>
            <person name="Terry A.Y."/>
            <person name="Boore J.L."/>
            <person name="Grigoriev I.V."/>
            <person name="Lindberg D.R."/>
            <person name="Seaver E.C."/>
            <person name="Weisblat D.A."/>
            <person name="Putnam N.H."/>
            <person name="Rokhsar D.S."/>
        </authorList>
    </citation>
    <scope>NUCLEOTIDE SEQUENCE</scope>
    <source>
        <strain evidence="1 3">I ESC-2004</strain>
    </source>
</reference>
<gene>
    <name evidence="1" type="ORF">CAPTEDRAFT_41268</name>
</gene>
<name>R7UQX7_CAPTE</name>
<keyword evidence="3" id="KW-1185">Reference proteome</keyword>
<dbReference type="EMBL" id="KB300771">
    <property type="protein sequence ID" value="ELU06342.1"/>
    <property type="molecule type" value="Genomic_DNA"/>
</dbReference>
<dbReference type="OrthoDB" id="6242193at2759"/>
<dbReference type="Proteomes" id="UP000014760">
    <property type="component" value="Unassembled WGS sequence"/>
</dbReference>
<dbReference type="PANTHER" id="PTHR33395">
    <property type="entry name" value="TRANSCRIPTASE, PUTATIVE-RELATED-RELATED"/>
    <property type="match status" value="1"/>
</dbReference>
<dbReference type="EnsemblMetazoa" id="CapteT41268">
    <property type="protein sequence ID" value="CapteP41268"/>
    <property type="gene ID" value="CapteG41268"/>
</dbReference>
<dbReference type="EMBL" id="AMQN01007488">
    <property type="status" value="NOT_ANNOTATED_CDS"/>
    <property type="molecule type" value="Genomic_DNA"/>
</dbReference>
<evidence type="ECO:0008006" key="4">
    <source>
        <dbReference type="Google" id="ProtNLM"/>
    </source>
</evidence>
<reference evidence="3" key="1">
    <citation type="submission" date="2012-12" db="EMBL/GenBank/DDBJ databases">
        <authorList>
            <person name="Hellsten U."/>
            <person name="Grimwood J."/>
            <person name="Chapman J.A."/>
            <person name="Shapiro H."/>
            <person name="Aerts A."/>
            <person name="Otillar R.P."/>
            <person name="Terry A.Y."/>
            <person name="Boore J.L."/>
            <person name="Simakov O."/>
            <person name="Marletaz F."/>
            <person name="Cho S.-J."/>
            <person name="Edsinger-Gonzales E."/>
            <person name="Havlak P."/>
            <person name="Kuo D.-H."/>
            <person name="Larsson T."/>
            <person name="Lv J."/>
            <person name="Arendt D."/>
            <person name="Savage R."/>
            <person name="Osoegawa K."/>
            <person name="de Jong P."/>
            <person name="Lindberg D.R."/>
            <person name="Seaver E.C."/>
            <person name="Weisblat D.A."/>
            <person name="Putnam N.H."/>
            <person name="Grigoriev I.V."/>
            <person name="Rokhsar D.S."/>
        </authorList>
    </citation>
    <scope>NUCLEOTIDE SEQUENCE</scope>
    <source>
        <strain evidence="3">I ESC-2004</strain>
    </source>
</reference>
<dbReference type="AlphaFoldDB" id="R7UQX7"/>
<dbReference type="HOGENOM" id="CLU_118269_4_0_1"/>
<reference evidence="2" key="3">
    <citation type="submission" date="2015-06" db="UniProtKB">
        <authorList>
            <consortium name="EnsemblMetazoa"/>
        </authorList>
    </citation>
    <scope>IDENTIFICATION</scope>
</reference>
<feature type="non-terminal residue" evidence="1">
    <location>
        <position position="98"/>
    </location>
</feature>
<evidence type="ECO:0000313" key="3">
    <source>
        <dbReference type="Proteomes" id="UP000014760"/>
    </source>
</evidence>
<sequence length="98" mass="10947">PTFSVNDVHSVLKTLDVNKACPPSDISPFILKNCRSSLTPHLTFIFNQSISTGTVPIQWKKANVVPIFKKGDRSNVKNYRPVSLLPCASKVMERCLFN</sequence>
<accession>R7UQX7</accession>
<feature type="non-terminal residue" evidence="1">
    <location>
        <position position="1"/>
    </location>
</feature>
<protein>
    <recommendedName>
        <fullName evidence="4">Reverse transcriptase domain-containing protein</fullName>
    </recommendedName>
</protein>
<organism evidence="1">
    <name type="scientific">Capitella teleta</name>
    <name type="common">Polychaete worm</name>
    <dbReference type="NCBI Taxonomy" id="283909"/>
    <lineage>
        <taxon>Eukaryota</taxon>
        <taxon>Metazoa</taxon>
        <taxon>Spiralia</taxon>
        <taxon>Lophotrochozoa</taxon>
        <taxon>Annelida</taxon>
        <taxon>Polychaeta</taxon>
        <taxon>Sedentaria</taxon>
        <taxon>Scolecida</taxon>
        <taxon>Capitellidae</taxon>
        <taxon>Capitella</taxon>
    </lineage>
</organism>
<dbReference type="PANTHER" id="PTHR33395:SF22">
    <property type="entry name" value="REVERSE TRANSCRIPTASE DOMAIN-CONTAINING PROTEIN"/>
    <property type="match status" value="1"/>
</dbReference>